<dbReference type="Gene3D" id="3.40.1370.10">
    <property type="match status" value="1"/>
</dbReference>
<dbReference type="NCBIfam" id="TIGR03953">
    <property type="entry name" value="rplD_bact"/>
    <property type="match status" value="1"/>
</dbReference>
<evidence type="ECO:0000256" key="5">
    <source>
        <dbReference type="HAMAP-Rule" id="MF_01328"/>
    </source>
</evidence>
<dbReference type="InterPro" id="IPR013005">
    <property type="entry name" value="Ribosomal_uL4-like"/>
</dbReference>
<evidence type="ECO:0000256" key="2">
    <source>
        <dbReference type="ARBA" id="ARBA00022980"/>
    </source>
</evidence>
<keyword evidence="3 5" id="KW-0687">Ribonucleoprotein</keyword>
<gene>
    <name evidence="5" type="primary">rplD</name>
    <name evidence="7" type="ORF">BECKTUN1418D_GA0071000_106426</name>
</gene>
<comment type="subunit">
    <text evidence="5">Part of the 50S ribosomal subunit.</text>
</comment>
<dbReference type="GO" id="GO:0006412">
    <property type="term" value="P:translation"/>
    <property type="evidence" value="ECO:0007669"/>
    <property type="project" value="UniProtKB-UniRule"/>
</dbReference>
<dbReference type="PANTHER" id="PTHR10746:SF6">
    <property type="entry name" value="LARGE RIBOSOMAL SUBUNIT PROTEIN UL4M"/>
    <property type="match status" value="1"/>
</dbReference>
<dbReference type="PANTHER" id="PTHR10746">
    <property type="entry name" value="50S RIBOSOMAL PROTEIN L4"/>
    <property type="match status" value="1"/>
</dbReference>
<dbReference type="GO" id="GO:1990904">
    <property type="term" value="C:ribonucleoprotein complex"/>
    <property type="evidence" value="ECO:0007669"/>
    <property type="project" value="UniProtKB-KW"/>
</dbReference>
<dbReference type="InterPro" id="IPR023574">
    <property type="entry name" value="Ribosomal_uL4_dom_sf"/>
</dbReference>
<keyword evidence="2 5" id="KW-0689">Ribosomal protein</keyword>
<dbReference type="Pfam" id="PF00573">
    <property type="entry name" value="Ribosomal_L4"/>
    <property type="match status" value="1"/>
</dbReference>
<evidence type="ECO:0000256" key="3">
    <source>
        <dbReference type="ARBA" id="ARBA00023274"/>
    </source>
</evidence>
<accession>A0A450ZUT1</accession>
<evidence type="ECO:0000256" key="1">
    <source>
        <dbReference type="ARBA" id="ARBA00010528"/>
    </source>
</evidence>
<keyword evidence="5" id="KW-0699">rRNA-binding</keyword>
<evidence type="ECO:0000256" key="4">
    <source>
        <dbReference type="ARBA" id="ARBA00035244"/>
    </source>
</evidence>
<dbReference type="HAMAP" id="MF_01328_B">
    <property type="entry name" value="Ribosomal_uL4_B"/>
    <property type="match status" value="1"/>
</dbReference>
<protein>
    <recommendedName>
        <fullName evidence="4 5">Large ribosomal subunit protein uL4</fullName>
    </recommendedName>
</protein>
<evidence type="ECO:0000256" key="6">
    <source>
        <dbReference type="SAM" id="MobiDB-lite"/>
    </source>
</evidence>
<organism evidence="7">
    <name type="scientific">Candidatus Kentrum sp. TUN</name>
    <dbReference type="NCBI Taxonomy" id="2126343"/>
    <lineage>
        <taxon>Bacteria</taxon>
        <taxon>Pseudomonadati</taxon>
        <taxon>Pseudomonadota</taxon>
        <taxon>Gammaproteobacteria</taxon>
        <taxon>Candidatus Kentrum</taxon>
    </lineage>
</organism>
<proteinExistence type="inferred from homology"/>
<reference evidence="7" key="1">
    <citation type="submission" date="2019-02" db="EMBL/GenBank/DDBJ databases">
        <authorList>
            <person name="Gruber-Vodicka R. H."/>
            <person name="Seah K. B. B."/>
        </authorList>
    </citation>
    <scope>NUCLEOTIDE SEQUENCE</scope>
    <source>
        <strain evidence="7">BECK_BY1</strain>
    </source>
</reference>
<evidence type="ECO:0000313" key="7">
    <source>
        <dbReference type="EMBL" id="VFK57550.1"/>
    </source>
</evidence>
<comment type="function">
    <text evidence="5">One of the primary rRNA binding proteins, this protein initially binds near the 5'-end of the 23S rRNA. It is important during the early stages of 50S assembly. It makes multiple contacts with different domains of the 23S rRNA in the assembled 50S subunit and ribosome.</text>
</comment>
<keyword evidence="5" id="KW-0694">RNA-binding</keyword>
<dbReference type="SUPFAM" id="SSF52166">
    <property type="entry name" value="Ribosomal protein L4"/>
    <property type="match status" value="1"/>
</dbReference>
<feature type="region of interest" description="Disordered" evidence="6">
    <location>
        <begin position="54"/>
        <end position="88"/>
    </location>
</feature>
<name>A0A450ZUT1_9GAMM</name>
<dbReference type="InterPro" id="IPR002136">
    <property type="entry name" value="Ribosomal_uL4"/>
</dbReference>
<dbReference type="GO" id="GO:0019843">
    <property type="term" value="F:rRNA binding"/>
    <property type="evidence" value="ECO:0007669"/>
    <property type="project" value="UniProtKB-UniRule"/>
</dbReference>
<dbReference type="GO" id="GO:0005840">
    <property type="term" value="C:ribosome"/>
    <property type="evidence" value="ECO:0007669"/>
    <property type="project" value="UniProtKB-KW"/>
</dbReference>
<comment type="function">
    <text evidence="5">Forms part of the polypeptide exit tunnel.</text>
</comment>
<dbReference type="GO" id="GO:0003735">
    <property type="term" value="F:structural constituent of ribosome"/>
    <property type="evidence" value="ECO:0007669"/>
    <property type="project" value="InterPro"/>
</dbReference>
<comment type="similarity">
    <text evidence="1 5">Belongs to the universal ribosomal protein uL4 family.</text>
</comment>
<sequence length="214" mass="23958">MELAILAEGLLDIPAGTESNDAEKIVVLDRVFAKDFNEALIHQAVITYLAGGRSGTRKQKSRSDVRGGGAKPYRQKGTGRARAGTTRSPIWRGGGVTFAARPRTYVKKLNKKMYQGALCSIVSELVRQGRFIVVTEFTMVRPKTSDIVDRLYRLGLDNILIVTEHLENNIKLSVRNLSWVDVVEVDRLNPVSLIRCEKVLITISALRKFEEKFK</sequence>
<dbReference type="EMBL" id="CAADFX010000064">
    <property type="protein sequence ID" value="VFK57550.1"/>
    <property type="molecule type" value="Genomic_DNA"/>
</dbReference>
<dbReference type="AlphaFoldDB" id="A0A450ZUT1"/>